<name>A0A2P2N3D5_RHIMU</name>
<organism evidence="1">
    <name type="scientific">Rhizophora mucronata</name>
    <name type="common">Asiatic mangrove</name>
    <dbReference type="NCBI Taxonomy" id="61149"/>
    <lineage>
        <taxon>Eukaryota</taxon>
        <taxon>Viridiplantae</taxon>
        <taxon>Streptophyta</taxon>
        <taxon>Embryophyta</taxon>
        <taxon>Tracheophyta</taxon>
        <taxon>Spermatophyta</taxon>
        <taxon>Magnoliopsida</taxon>
        <taxon>eudicotyledons</taxon>
        <taxon>Gunneridae</taxon>
        <taxon>Pentapetalae</taxon>
        <taxon>rosids</taxon>
        <taxon>fabids</taxon>
        <taxon>Malpighiales</taxon>
        <taxon>Rhizophoraceae</taxon>
        <taxon>Rhizophora</taxon>
    </lineage>
</organism>
<evidence type="ECO:0000313" key="1">
    <source>
        <dbReference type="EMBL" id="MBX36946.1"/>
    </source>
</evidence>
<proteinExistence type="predicted"/>
<dbReference type="AlphaFoldDB" id="A0A2P2N3D5"/>
<dbReference type="EMBL" id="GGEC01056462">
    <property type="protein sequence ID" value="MBX36946.1"/>
    <property type="molecule type" value="Transcribed_RNA"/>
</dbReference>
<accession>A0A2P2N3D5</accession>
<sequence length="49" mass="5730">MLMVFLKSLKQRKHDQQGTYEELVMQSLFSFFMTSMVTGLGHSSRTRTD</sequence>
<protein>
    <submittedName>
        <fullName evidence="1">Uncharacterized protein</fullName>
    </submittedName>
</protein>
<reference evidence="1" key="1">
    <citation type="submission" date="2018-02" db="EMBL/GenBank/DDBJ databases">
        <title>Rhizophora mucronata_Transcriptome.</title>
        <authorList>
            <person name="Meera S.P."/>
            <person name="Sreeshan A."/>
            <person name="Augustine A."/>
        </authorList>
    </citation>
    <scope>NUCLEOTIDE SEQUENCE</scope>
    <source>
        <tissue evidence="1">Leaf</tissue>
    </source>
</reference>